<evidence type="ECO:0008006" key="3">
    <source>
        <dbReference type="Google" id="ProtNLM"/>
    </source>
</evidence>
<proteinExistence type="predicted"/>
<gene>
    <name evidence="1" type="ORF">GCM10010170_037280</name>
</gene>
<reference evidence="1 2" key="1">
    <citation type="journal article" date="2019" name="Int. J. Syst. Evol. Microbiol.">
        <title>The Global Catalogue of Microorganisms (GCM) 10K type strain sequencing project: providing services to taxonomists for standard genome sequencing and annotation.</title>
        <authorList>
            <consortium name="The Broad Institute Genomics Platform"/>
            <consortium name="The Broad Institute Genome Sequencing Center for Infectious Disease"/>
            <person name="Wu L."/>
            <person name="Ma J."/>
        </authorList>
    </citation>
    <scope>NUCLEOTIDE SEQUENCE [LARGE SCALE GENOMIC DNA]</scope>
    <source>
        <strain evidence="1 2">JCM 3272</strain>
    </source>
</reference>
<dbReference type="InterPro" id="IPR030985">
    <property type="entry name" value="PpiC-rel_mature"/>
</dbReference>
<name>A0ABN3GCS8_9ACTN</name>
<dbReference type="EMBL" id="BAAARV010000027">
    <property type="protein sequence ID" value="GAA2348631.1"/>
    <property type="molecule type" value="Genomic_DNA"/>
</dbReference>
<dbReference type="SUPFAM" id="SSF109998">
    <property type="entry name" value="Triger factor/SurA peptide-binding domain-like"/>
    <property type="match status" value="1"/>
</dbReference>
<protein>
    <recommendedName>
        <fullName evidence="3">Peptide maturation system protein</fullName>
    </recommendedName>
</protein>
<evidence type="ECO:0000313" key="1">
    <source>
        <dbReference type="EMBL" id="GAA2348631.1"/>
    </source>
</evidence>
<dbReference type="NCBIfam" id="TIGR04500">
    <property type="entry name" value="PpiC_rel_mature"/>
    <property type="match status" value="1"/>
</dbReference>
<organism evidence="1 2">
    <name type="scientific">Dactylosporangium salmoneum</name>
    <dbReference type="NCBI Taxonomy" id="53361"/>
    <lineage>
        <taxon>Bacteria</taxon>
        <taxon>Bacillati</taxon>
        <taxon>Actinomycetota</taxon>
        <taxon>Actinomycetes</taxon>
        <taxon>Micromonosporales</taxon>
        <taxon>Micromonosporaceae</taxon>
        <taxon>Dactylosporangium</taxon>
    </lineage>
</organism>
<keyword evidence="2" id="KW-1185">Reference proteome</keyword>
<accession>A0ABN3GCS8</accession>
<dbReference type="Proteomes" id="UP001501444">
    <property type="component" value="Unassembled WGS sequence"/>
</dbReference>
<sequence length="324" mass="35067">MTLLMEAVGLLRAASAGKAERAEARALVDALRARHPDAGVRLLWQREEYDGSLHYDLLIRQAAADAGVVSLSWCPDDALPWPLRGVQRGGEMLLVRVNGFELGVADAIGFLDVLWREASLRDRLVDTCLVRLELDADGTELDDAALQEAADAFRRARGLLTLEDTRAWMSRERLSDQQFEDLVAHQARVARLRERVTAGRVDAELAADPGRYDQLRLVRVETADDEAAARLAAAPDLLAAAAADFAAGIGPAPVLMTVTWADLDPALAEAIAGNAPVPFGGGYLVAAVLGVQPATRDAVSRRLFGEWLAERRAAAHVEWNWGPA</sequence>
<dbReference type="InterPro" id="IPR027304">
    <property type="entry name" value="Trigger_fact/SurA_dom_sf"/>
</dbReference>
<evidence type="ECO:0000313" key="2">
    <source>
        <dbReference type="Proteomes" id="UP001501444"/>
    </source>
</evidence>
<comment type="caution">
    <text evidence="1">The sequence shown here is derived from an EMBL/GenBank/DDBJ whole genome shotgun (WGS) entry which is preliminary data.</text>
</comment>
<dbReference type="RefSeq" id="WP_344613681.1">
    <property type="nucleotide sequence ID" value="NZ_BAAARV010000027.1"/>
</dbReference>